<name>A0A6C0ET66_9ZZZZ</name>
<accession>A0A6C0ET66</accession>
<dbReference type="AlphaFoldDB" id="A0A6C0ET66"/>
<organism evidence="2">
    <name type="scientific">viral metagenome</name>
    <dbReference type="NCBI Taxonomy" id="1070528"/>
    <lineage>
        <taxon>unclassified sequences</taxon>
        <taxon>metagenomes</taxon>
        <taxon>organismal metagenomes</taxon>
    </lineage>
</organism>
<dbReference type="EMBL" id="MN738936">
    <property type="protein sequence ID" value="QHT32376.1"/>
    <property type="molecule type" value="Genomic_DNA"/>
</dbReference>
<keyword evidence="1" id="KW-0812">Transmembrane</keyword>
<keyword evidence="1" id="KW-0472">Membrane</keyword>
<evidence type="ECO:0000313" key="2">
    <source>
        <dbReference type="EMBL" id="QHT32376.1"/>
    </source>
</evidence>
<keyword evidence="1" id="KW-1133">Transmembrane helix</keyword>
<feature type="transmembrane region" description="Helical" evidence="1">
    <location>
        <begin position="51"/>
        <end position="68"/>
    </location>
</feature>
<proteinExistence type="predicted"/>
<protein>
    <submittedName>
        <fullName evidence="2">Uncharacterized protein</fullName>
    </submittedName>
</protein>
<evidence type="ECO:0000256" key="1">
    <source>
        <dbReference type="SAM" id="Phobius"/>
    </source>
</evidence>
<sequence length="71" mass="8211">MSNYNNIIDSKSNLTNKIFYSMSNNEKPLTKQISYNAIQIETEKLLNREKTLFTINTVVAVCLFITIFKTT</sequence>
<reference evidence="2" key="1">
    <citation type="journal article" date="2020" name="Nature">
        <title>Giant virus diversity and host interactions through global metagenomics.</title>
        <authorList>
            <person name="Schulz F."/>
            <person name="Roux S."/>
            <person name="Paez-Espino D."/>
            <person name="Jungbluth S."/>
            <person name="Walsh D.A."/>
            <person name="Denef V.J."/>
            <person name="McMahon K.D."/>
            <person name="Konstantinidis K.T."/>
            <person name="Eloe-Fadrosh E.A."/>
            <person name="Kyrpides N.C."/>
            <person name="Woyke T."/>
        </authorList>
    </citation>
    <scope>NUCLEOTIDE SEQUENCE</scope>
    <source>
        <strain evidence="2">GVMAG-M-3300009159-65</strain>
    </source>
</reference>